<evidence type="ECO:0000256" key="7">
    <source>
        <dbReference type="SAM" id="Phobius"/>
    </source>
</evidence>
<organism evidence="8 9">
    <name type="scientific">Chryseobacterium taklimakanense</name>
    <dbReference type="NCBI Taxonomy" id="536441"/>
    <lineage>
        <taxon>Bacteria</taxon>
        <taxon>Pseudomonadati</taxon>
        <taxon>Bacteroidota</taxon>
        <taxon>Flavobacteriia</taxon>
        <taxon>Flavobacteriales</taxon>
        <taxon>Weeksellaceae</taxon>
        <taxon>Chryseobacterium group</taxon>
        <taxon>Chryseobacterium</taxon>
    </lineage>
</organism>
<sequence length="547" mass="61395">MDILDLSIRNWAILIGVNLVVSLFLFLGWKLKNIIAKAVCLIIAGILIFVCYNFFPHFKQILLWLIIPSGIISSLAYLFTYESKPNEIWDIPIETNKGKKYIRGVARGVSIFGSAGSGKTISIIYPILKHFSEKKFAGIVYDFKDGELTELALPLFQDNLKIVAIHNPSISYRVNPIAPELLDGEKDINEVVTVIMDNLINNGVGKGDDFFKDSASSLLSSVILKFWFDHKNYCTLPHVISFILGLDFSLSERQEKPSYNLSDQAQNKFAKLKTFLTTNDRVAIQGSAFIMGLASERQTASVLSTLANALRKISFPEAFWVLSHNEIPLDVNEAKNRTVISVLNEPKTNRFLSPINATIIHAITKQMMIKNRDQSFLVLDEAPTIKLLNMAQIPATMRSFGVATVYCAQDIVQGIVQYGRDGFKEILANLSTQFFGKSNDPETSKFYESYFELIKEKTKSTSEKGDLFSSGKTITIGEKDVSKFKASRFNNLKVGEFAMLSDGQNDIYQIRSLNIVKKDIPLQKQVTAQMLNSNFSKILNEVKLLID</sequence>
<proteinExistence type="inferred from homology"/>
<comment type="similarity">
    <text evidence="2">Belongs to the VirD4/TraG family.</text>
</comment>
<evidence type="ECO:0000256" key="2">
    <source>
        <dbReference type="ARBA" id="ARBA00008806"/>
    </source>
</evidence>
<dbReference type="PANTHER" id="PTHR37937:SF1">
    <property type="entry name" value="CONJUGATIVE TRANSFER: DNA TRANSPORT"/>
    <property type="match status" value="1"/>
</dbReference>
<dbReference type="EMBL" id="CP034172">
    <property type="protein sequence ID" value="AZI21506.1"/>
    <property type="molecule type" value="Genomic_DNA"/>
</dbReference>
<dbReference type="AlphaFoldDB" id="A0A3G8X0B1"/>
<evidence type="ECO:0000256" key="1">
    <source>
        <dbReference type="ARBA" id="ARBA00004651"/>
    </source>
</evidence>
<gene>
    <name evidence="8" type="ORF">EIH08_12405</name>
</gene>
<feature type="transmembrane region" description="Helical" evidence="7">
    <location>
        <begin position="34"/>
        <end position="55"/>
    </location>
</feature>
<keyword evidence="8" id="KW-0614">Plasmid</keyword>
<dbReference type="Proteomes" id="UP000282297">
    <property type="component" value="Plasmid unnamed"/>
</dbReference>
<dbReference type="SUPFAM" id="SSF52540">
    <property type="entry name" value="P-loop containing nucleoside triphosphate hydrolases"/>
    <property type="match status" value="1"/>
</dbReference>
<keyword evidence="6 7" id="KW-0472">Membrane</keyword>
<dbReference type="InterPro" id="IPR027417">
    <property type="entry name" value="P-loop_NTPase"/>
</dbReference>
<dbReference type="GO" id="GO:0005886">
    <property type="term" value="C:plasma membrane"/>
    <property type="evidence" value="ECO:0007669"/>
    <property type="project" value="UniProtKB-SubCell"/>
</dbReference>
<feature type="transmembrane region" description="Helical" evidence="7">
    <location>
        <begin position="61"/>
        <end position="79"/>
    </location>
</feature>
<evidence type="ECO:0000256" key="5">
    <source>
        <dbReference type="ARBA" id="ARBA00022989"/>
    </source>
</evidence>
<evidence type="ECO:0000313" key="9">
    <source>
        <dbReference type="Proteomes" id="UP000282297"/>
    </source>
</evidence>
<evidence type="ECO:0000256" key="4">
    <source>
        <dbReference type="ARBA" id="ARBA00022692"/>
    </source>
</evidence>
<keyword evidence="5 7" id="KW-1133">Transmembrane helix</keyword>
<evidence type="ECO:0000313" key="8">
    <source>
        <dbReference type="EMBL" id="AZI21506.1"/>
    </source>
</evidence>
<reference evidence="9" key="1">
    <citation type="submission" date="2018-11" db="EMBL/GenBank/DDBJ databases">
        <title>Proposal to divide the Flavobacteriaceae and reorganize its genera based on Amino Acid Identity values calculated from whole genome sequences.</title>
        <authorList>
            <person name="Nicholson A.C."/>
            <person name="Gulvik C.A."/>
            <person name="Whitney A.M."/>
            <person name="Humrighouse B.W."/>
            <person name="Bell M."/>
            <person name="Holmes B."/>
            <person name="Steigerwalt A.B."/>
            <person name="Villarma A."/>
            <person name="Sheth M."/>
            <person name="Batra D."/>
            <person name="Pryor J."/>
            <person name="Bernardet J.-F."/>
            <person name="Hugo C."/>
            <person name="Kampfer P."/>
            <person name="Newman J.D."/>
            <person name="McQuiston J.R."/>
        </authorList>
    </citation>
    <scope>NUCLEOTIDE SEQUENCE [LARGE SCALE GENOMIC DNA]</scope>
    <source>
        <strain evidence="9">H4753</strain>
        <plasmid evidence="9">unnamed</plasmid>
    </source>
</reference>
<dbReference type="RefSeq" id="WP_124785680.1">
    <property type="nucleotide sequence ID" value="NZ_CP034172.1"/>
</dbReference>
<name>A0A3G8X0B1_9FLAO</name>
<evidence type="ECO:0000256" key="6">
    <source>
        <dbReference type="ARBA" id="ARBA00023136"/>
    </source>
</evidence>
<keyword evidence="4 7" id="KW-0812">Transmembrane</keyword>
<accession>A0A3G8X0B1</accession>
<protein>
    <submittedName>
        <fullName evidence="8">Type IV secretory system conjugative DNA transfer family protein</fullName>
    </submittedName>
</protein>
<geneLocation type="plasmid" evidence="8">
    <name>unnamed</name>
</geneLocation>
<dbReference type="CDD" id="cd01127">
    <property type="entry name" value="TrwB_TraG_TraD_VirD4"/>
    <property type="match status" value="1"/>
</dbReference>
<keyword evidence="3" id="KW-1003">Cell membrane</keyword>
<feature type="transmembrane region" description="Helical" evidence="7">
    <location>
        <begin position="6"/>
        <end position="27"/>
    </location>
</feature>
<dbReference type="Pfam" id="PF02534">
    <property type="entry name" value="T4SS-DNA_transf"/>
    <property type="match status" value="1"/>
</dbReference>
<dbReference type="PANTHER" id="PTHR37937">
    <property type="entry name" value="CONJUGATIVE TRANSFER: DNA TRANSPORT"/>
    <property type="match status" value="1"/>
</dbReference>
<dbReference type="Gene3D" id="3.40.50.300">
    <property type="entry name" value="P-loop containing nucleotide triphosphate hydrolases"/>
    <property type="match status" value="1"/>
</dbReference>
<evidence type="ECO:0000256" key="3">
    <source>
        <dbReference type="ARBA" id="ARBA00022475"/>
    </source>
</evidence>
<dbReference type="InterPro" id="IPR003688">
    <property type="entry name" value="TraG/VirD4"/>
</dbReference>
<comment type="subcellular location">
    <subcellularLocation>
        <location evidence="1">Cell membrane</location>
        <topology evidence="1">Multi-pass membrane protein</topology>
    </subcellularLocation>
</comment>
<dbReference type="InterPro" id="IPR051539">
    <property type="entry name" value="T4SS-coupling_protein"/>
</dbReference>